<dbReference type="Pfam" id="PF00583">
    <property type="entry name" value="Acetyltransf_1"/>
    <property type="match status" value="1"/>
</dbReference>
<sequence length="176" mass="19606">MNGKELHQTADTKIVVLLLPLKASDIQLLAPIAKRSFDDDSFRHTGVAEDGPHGYADGSLLQALAFEQNLPSYRIEANGILSGAIAVREPEDGIRELELFFVDPDFQGQGVALAAWTTLESMYPHTRLWRLETPGYSLRNHAFYERKCGFARVGIRNPGHPRDESLLFEKSVLGDN</sequence>
<feature type="domain" description="N-acetyltransferase" evidence="1">
    <location>
        <begin position="16"/>
        <end position="173"/>
    </location>
</feature>
<evidence type="ECO:0000259" key="1">
    <source>
        <dbReference type="PROSITE" id="PS51186"/>
    </source>
</evidence>
<keyword evidence="2" id="KW-0808">Transferase</keyword>
<dbReference type="PROSITE" id="PS51186">
    <property type="entry name" value="GNAT"/>
    <property type="match status" value="1"/>
</dbReference>
<dbReference type="Proteomes" id="UP000053380">
    <property type="component" value="Unassembled WGS sequence"/>
</dbReference>
<evidence type="ECO:0000313" key="2">
    <source>
        <dbReference type="EMBL" id="EXG83302.1"/>
    </source>
</evidence>
<proteinExistence type="predicted"/>
<dbReference type="CDD" id="cd04301">
    <property type="entry name" value="NAT_SF"/>
    <property type="match status" value="1"/>
</dbReference>
<comment type="caution">
    <text evidence="2">The sequence shown here is derived from an EMBL/GenBank/DDBJ whole genome shotgun (WGS) entry which is preliminary data.</text>
</comment>
<name>A0A011A1A8_9BACL</name>
<dbReference type="Gene3D" id="3.40.630.30">
    <property type="match status" value="1"/>
</dbReference>
<reference evidence="2 3" key="1">
    <citation type="submission" date="2013-07" db="EMBL/GenBank/DDBJ databases">
        <authorList>
            <consortium name="DOE Joint Genome Institute"/>
            <person name="Anderson I."/>
            <person name="Huntemann M."/>
            <person name="Han J."/>
            <person name="Chen A."/>
            <person name="Kyrpides N."/>
            <person name="Mavromatis K."/>
            <person name="Markowitz V."/>
            <person name="Palaniappan K."/>
            <person name="Ivanova N."/>
            <person name="Schaumberg A."/>
            <person name="Pati A."/>
            <person name="Liolios K."/>
            <person name="Nordberg H.P."/>
            <person name="Cantor M.N."/>
            <person name="Hua S.X."/>
            <person name="Woyke T."/>
        </authorList>
    </citation>
    <scope>NUCLEOTIDE SEQUENCE [LARGE SCALE GENOMIC DNA]</scope>
    <source>
        <strain evidence="2 3">DSM 19268</strain>
    </source>
</reference>
<evidence type="ECO:0000313" key="3">
    <source>
        <dbReference type="Proteomes" id="UP000053380"/>
    </source>
</evidence>
<dbReference type="SUPFAM" id="SSF55729">
    <property type="entry name" value="Acyl-CoA N-acyltransferases (Nat)"/>
    <property type="match status" value="1"/>
</dbReference>
<dbReference type="HOGENOM" id="CLU_096795_3_0_9"/>
<organism evidence="2 3">
    <name type="scientific">Saccharibacillus sacchari DSM 19268</name>
    <dbReference type="NCBI Taxonomy" id="915437"/>
    <lineage>
        <taxon>Bacteria</taxon>
        <taxon>Bacillati</taxon>
        <taxon>Bacillota</taxon>
        <taxon>Bacilli</taxon>
        <taxon>Bacillales</taxon>
        <taxon>Paenibacillaceae</taxon>
        <taxon>Saccharibacillus</taxon>
    </lineage>
</organism>
<protein>
    <submittedName>
        <fullName evidence="2">Acetyltransferase (GNAT) family</fullName>
    </submittedName>
</protein>
<keyword evidence="3" id="KW-1185">Reference proteome</keyword>
<dbReference type="InterPro" id="IPR000182">
    <property type="entry name" value="GNAT_dom"/>
</dbReference>
<gene>
    <name evidence="2" type="ORF">SacsacDRAFT_0267</name>
</gene>
<dbReference type="InterPro" id="IPR016181">
    <property type="entry name" value="Acyl_CoA_acyltransferase"/>
</dbReference>
<dbReference type="AlphaFoldDB" id="A0A011A1A8"/>
<accession>A0A011A1A8</accession>
<dbReference type="EMBL" id="JFBU01000001">
    <property type="protein sequence ID" value="EXG83302.1"/>
    <property type="molecule type" value="Genomic_DNA"/>
</dbReference>
<dbReference type="GO" id="GO:0016747">
    <property type="term" value="F:acyltransferase activity, transferring groups other than amino-acyl groups"/>
    <property type="evidence" value="ECO:0007669"/>
    <property type="project" value="InterPro"/>
</dbReference>
<dbReference type="RefSeq" id="WP_051506776.1">
    <property type="nucleotide sequence ID" value="NZ_KK073875.1"/>
</dbReference>